<evidence type="ECO:0000259" key="5">
    <source>
        <dbReference type="Pfam" id="PF01385"/>
    </source>
</evidence>
<comment type="similarity">
    <text evidence="1">In the C-terminal section; belongs to the transposase 35 family.</text>
</comment>
<keyword evidence="7" id="KW-0150">Chloroplast</keyword>
<dbReference type="InterPro" id="IPR010095">
    <property type="entry name" value="Cas12f1-like_TNB"/>
</dbReference>
<keyword evidence="4" id="KW-0233">DNA recombination</keyword>
<keyword evidence="7" id="KW-0934">Plastid</keyword>
<dbReference type="NCBIfam" id="TIGR01766">
    <property type="entry name" value="IS200/IS605 family accessory protein TnpB-like domain"/>
    <property type="match status" value="1"/>
</dbReference>
<evidence type="ECO:0000256" key="3">
    <source>
        <dbReference type="ARBA" id="ARBA00023125"/>
    </source>
</evidence>
<reference evidence="7" key="1">
    <citation type="submission" date="2016-08" db="EMBL/GenBank/DDBJ databases">
        <authorList>
            <person name="Wang Bo."/>
            <person name="Zheng Fengrong."/>
            <person name="Wang Xin."/>
            <person name="Du Fei."/>
        </authorList>
    </citation>
    <scope>NUCLEOTIDE SEQUENCE</scope>
</reference>
<dbReference type="GO" id="GO:0003677">
    <property type="term" value="F:DNA binding"/>
    <property type="evidence" value="ECO:0007669"/>
    <property type="project" value="UniProtKB-KW"/>
</dbReference>
<protein>
    <recommendedName>
        <fullName evidence="8">Transposase</fullName>
    </recommendedName>
</protein>
<dbReference type="InterPro" id="IPR001959">
    <property type="entry name" value="Transposase"/>
</dbReference>
<keyword evidence="3" id="KW-0238">DNA-binding</keyword>
<gene>
    <name evidence="7" type="primary">orf313</name>
</gene>
<feature type="domain" description="Cas12f1-like TNB" evidence="6">
    <location>
        <begin position="202"/>
        <end position="273"/>
    </location>
</feature>
<organism evidence="7">
    <name type="scientific">Caulerpa okamurae</name>
    <dbReference type="NCBI Taxonomy" id="118247"/>
    <lineage>
        <taxon>Eukaryota</taxon>
        <taxon>Viridiplantae</taxon>
        <taxon>Chlorophyta</taxon>
        <taxon>core chlorophytes</taxon>
        <taxon>Ulvophyceae</taxon>
        <taxon>TCBD clade</taxon>
        <taxon>Bryopsidales</taxon>
        <taxon>Halimedineae</taxon>
        <taxon>Caulerpaceae</taxon>
        <taxon>Caulerpa</taxon>
    </lineage>
</organism>
<feature type="domain" description="Probable transposase IS891/IS1136/IS1341" evidence="5">
    <location>
        <begin position="67"/>
        <end position="183"/>
    </location>
</feature>
<name>A0A3S5FWR5_9CHLO</name>
<evidence type="ECO:0000313" key="7">
    <source>
        <dbReference type="EMBL" id="ARR28431.1"/>
    </source>
</evidence>
<dbReference type="GO" id="GO:0032196">
    <property type="term" value="P:transposition"/>
    <property type="evidence" value="ECO:0007669"/>
    <property type="project" value="UniProtKB-KW"/>
</dbReference>
<sequence>MTLTIQGQSARIKKGYVYIGLSKAFKEEHNPYINELKFKLPKNIEVNKLQEIRILPIFNGLEFDIEFVYKKDFEPTLVDKEKYLSIDMGLNNFATCFNSSNGSTFIIDGRYIKSINHYYNKQKAKYQSILDKQNIRTSKGMLKLSRKRYNKINNFFNLAVKHIADYAISKNIGSIIIGELKNIKQDINLGKKNNQNFVFIPFSFFKRKLQSKCEQLGIAYHLQDESYTSKCSFLDNEPIKKHSTYKGQRIQRGLFKTSKGYLINADVNGAANILQKFLTSKGQPIANPYGCVNHPPRLRWAPPSPSFFLGAVY</sequence>
<evidence type="ECO:0000259" key="6">
    <source>
        <dbReference type="Pfam" id="PF07282"/>
    </source>
</evidence>
<dbReference type="GO" id="GO:0006310">
    <property type="term" value="P:DNA recombination"/>
    <property type="evidence" value="ECO:0007669"/>
    <property type="project" value="UniProtKB-KW"/>
</dbReference>
<dbReference type="NCBIfam" id="NF040570">
    <property type="entry name" value="guided_TnpB"/>
    <property type="match status" value="1"/>
</dbReference>
<evidence type="ECO:0008006" key="8">
    <source>
        <dbReference type="Google" id="ProtNLM"/>
    </source>
</evidence>
<evidence type="ECO:0000256" key="4">
    <source>
        <dbReference type="ARBA" id="ARBA00023172"/>
    </source>
</evidence>
<evidence type="ECO:0000256" key="2">
    <source>
        <dbReference type="ARBA" id="ARBA00022578"/>
    </source>
</evidence>
<dbReference type="Pfam" id="PF01385">
    <property type="entry name" value="OrfB_IS605"/>
    <property type="match status" value="1"/>
</dbReference>
<evidence type="ECO:0000256" key="1">
    <source>
        <dbReference type="ARBA" id="ARBA00008761"/>
    </source>
</evidence>
<keyword evidence="2" id="KW-0815">Transposition</keyword>
<dbReference type="Pfam" id="PF07282">
    <property type="entry name" value="Cas12f1-like_TNB"/>
    <property type="match status" value="1"/>
</dbReference>
<geneLocation type="chloroplast" evidence="7"/>
<dbReference type="EMBL" id="KX809677">
    <property type="protein sequence ID" value="ARR28431.1"/>
    <property type="molecule type" value="Genomic_DNA"/>
</dbReference>
<dbReference type="AlphaFoldDB" id="A0A3S5FWR5"/>
<proteinExistence type="inferred from homology"/>
<accession>A0A3S5FWR5</accession>